<feature type="non-terminal residue" evidence="2">
    <location>
        <position position="1"/>
    </location>
</feature>
<organism evidence="2 3">
    <name type="scientific">Diversispora eburnea</name>
    <dbReference type="NCBI Taxonomy" id="1213867"/>
    <lineage>
        <taxon>Eukaryota</taxon>
        <taxon>Fungi</taxon>
        <taxon>Fungi incertae sedis</taxon>
        <taxon>Mucoromycota</taxon>
        <taxon>Glomeromycotina</taxon>
        <taxon>Glomeromycetes</taxon>
        <taxon>Diversisporales</taxon>
        <taxon>Diversisporaceae</taxon>
        <taxon>Diversispora</taxon>
    </lineage>
</organism>
<feature type="region of interest" description="Disordered" evidence="1">
    <location>
        <begin position="1"/>
        <end position="23"/>
    </location>
</feature>
<evidence type="ECO:0000313" key="2">
    <source>
        <dbReference type="EMBL" id="CAG8636342.1"/>
    </source>
</evidence>
<sequence length="46" mass="5135">DKKIQSNNSPIIPVTSSPVNSTLSRKIRKTTISKLPVQMSQNIKQK</sequence>
<accession>A0A9N9DCJ7</accession>
<dbReference type="Proteomes" id="UP000789706">
    <property type="component" value="Unassembled WGS sequence"/>
</dbReference>
<evidence type="ECO:0000256" key="1">
    <source>
        <dbReference type="SAM" id="MobiDB-lite"/>
    </source>
</evidence>
<gene>
    <name evidence="2" type="ORF">DEBURN_LOCUS10987</name>
</gene>
<dbReference type="EMBL" id="CAJVPK010004389">
    <property type="protein sequence ID" value="CAG8636342.1"/>
    <property type="molecule type" value="Genomic_DNA"/>
</dbReference>
<comment type="caution">
    <text evidence="2">The sequence shown here is derived from an EMBL/GenBank/DDBJ whole genome shotgun (WGS) entry which is preliminary data.</text>
</comment>
<proteinExistence type="predicted"/>
<dbReference type="AlphaFoldDB" id="A0A9N9DCJ7"/>
<reference evidence="2" key="1">
    <citation type="submission" date="2021-06" db="EMBL/GenBank/DDBJ databases">
        <authorList>
            <person name="Kallberg Y."/>
            <person name="Tangrot J."/>
            <person name="Rosling A."/>
        </authorList>
    </citation>
    <scope>NUCLEOTIDE SEQUENCE</scope>
    <source>
        <strain evidence="2">AZ414A</strain>
    </source>
</reference>
<evidence type="ECO:0000313" key="3">
    <source>
        <dbReference type="Proteomes" id="UP000789706"/>
    </source>
</evidence>
<keyword evidence="3" id="KW-1185">Reference proteome</keyword>
<name>A0A9N9DCJ7_9GLOM</name>
<protein>
    <submittedName>
        <fullName evidence="2">11389_t:CDS:1</fullName>
    </submittedName>
</protein>